<dbReference type="Proteomes" id="UP000023785">
    <property type="component" value="Unassembled WGS sequence"/>
</dbReference>
<dbReference type="AlphaFoldDB" id="V2TQ79"/>
<proteinExistence type="predicted"/>
<evidence type="ECO:0000313" key="2">
    <source>
        <dbReference type="Proteomes" id="UP000023785"/>
    </source>
</evidence>
<organism evidence="1 2">
    <name type="scientific">Acinetobacter nectaris CIP 110549</name>
    <dbReference type="NCBI Taxonomy" id="1392540"/>
    <lineage>
        <taxon>Bacteria</taxon>
        <taxon>Pseudomonadati</taxon>
        <taxon>Pseudomonadota</taxon>
        <taxon>Gammaproteobacteria</taxon>
        <taxon>Moraxellales</taxon>
        <taxon>Moraxellaceae</taxon>
        <taxon>Acinetobacter</taxon>
    </lineage>
</organism>
<evidence type="ECO:0008006" key="3">
    <source>
        <dbReference type="Google" id="ProtNLM"/>
    </source>
</evidence>
<protein>
    <recommendedName>
        <fullName evidence="3">Bacteriophage protein</fullName>
    </recommendedName>
</protein>
<dbReference type="STRING" id="1392540.P256_00703"/>
<dbReference type="HOGENOM" id="CLU_160613_0_0_6"/>
<gene>
    <name evidence="1" type="ORF">P256_00703</name>
</gene>
<dbReference type="OrthoDB" id="8449625at2"/>
<evidence type="ECO:0000313" key="1">
    <source>
        <dbReference type="EMBL" id="ESK40256.1"/>
    </source>
</evidence>
<comment type="caution">
    <text evidence="1">The sequence shown here is derived from an EMBL/GenBank/DDBJ whole genome shotgun (WGS) entry which is preliminary data.</text>
</comment>
<dbReference type="PATRIC" id="fig|1392540.3.peg.684"/>
<reference evidence="1 2" key="1">
    <citation type="submission" date="2013-10" db="EMBL/GenBank/DDBJ databases">
        <title>The Genome Sequence of Acinetobacter nectaris CIP 110549.</title>
        <authorList>
            <consortium name="The Broad Institute Genomics Platform"/>
            <consortium name="The Broad Institute Genome Sequencing Center for Infectious Disease"/>
            <person name="Cerqueira G."/>
            <person name="Feldgarden M."/>
            <person name="Courvalin P."/>
            <person name="Grillot-Courvalin C."/>
            <person name="Clermont D."/>
            <person name="Rocha E."/>
            <person name="Yoon E.-J."/>
            <person name="Nemec A."/>
            <person name="Young S.K."/>
            <person name="Zeng Q."/>
            <person name="Gargeya S."/>
            <person name="Fitzgerald M."/>
            <person name="Abouelleil A."/>
            <person name="Alvarado L."/>
            <person name="Berlin A.M."/>
            <person name="Chapman S.B."/>
            <person name="Gainer-Dewar J."/>
            <person name="Goldberg J."/>
            <person name="Gnerre S."/>
            <person name="Griggs A."/>
            <person name="Gujja S."/>
            <person name="Hansen M."/>
            <person name="Howarth C."/>
            <person name="Imamovic A."/>
            <person name="Ireland A."/>
            <person name="Larimer J."/>
            <person name="McCowan C."/>
            <person name="Murphy C."/>
            <person name="Pearson M."/>
            <person name="Poon T.W."/>
            <person name="Priest M."/>
            <person name="Roberts A."/>
            <person name="Saif S."/>
            <person name="Shea T."/>
            <person name="Sykes S."/>
            <person name="Wortman J."/>
            <person name="Nusbaum C."/>
            <person name="Birren B."/>
        </authorList>
    </citation>
    <scope>NUCLEOTIDE SEQUENCE [LARGE SCALE GENOMIC DNA]</scope>
    <source>
        <strain evidence="1 2">CIP 110549</strain>
    </source>
</reference>
<sequence length="123" mass="13341">MPNLDVSDVLLDPDFMTTDLICNRIQVVPQQNGTASTSLQSTPFAGVVTTNNGLNMDRREDGTLIKGAINIHTQFNLTSGDSSTRADEIQWRGKTYIVSQVLSNAHFGQGFVKAVCELKPLSG</sequence>
<dbReference type="EMBL" id="AYER01000003">
    <property type="protein sequence ID" value="ESK40256.1"/>
    <property type="molecule type" value="Genomic_DNA"/>
</dbReference>
<name>V2TQ79_9GAMM</name>
<accession>V2TQ79</accession>
<dbReference type="eggNOG" id="ENOG5032U9X">
    <property type="taxonomic scope" value="Bacteria"/>
</dbReference>
<dbReference type="RefSeq" id="WP_023272297.1">
    <property type="nucleotide sequence ID" value="NZ_KI530712.1"/>
</dbReference>
<keyword evidence="2" id="KW-1185">Reference proteome</keyword>